<gene>
    <name evidence="1" type="ORF">GYA93_06450</name>
</gene>
<evidence type="ECO:0000313" key="1">
    <source>
        <dbReference type="EMBL" id="NDK89224.1"/>
    </source>
</evidence>
<proteinExistence type="predicted"/>
<protein>
    <submittedName>
        <fullName evidence="1">Uncharacterized protein</fullName>
    </submittedName>
</protein>
<sequence>MVGAGIGLAGIGAGPAQAAPSGPVDPGVPFSSVVYGTGCTYSLVSPVNASGLVSFYEQRRGYPPILIGRAQAYQLVATVWWTPRRIGDRILYAEQNGVRGPSIVARVHQGYGSGGVCFAL</sequence>
<keyword evidence="2" id="KW-1185">Reference proteome</keyword>
<reference evidence="1 2" key="1">
    <citation type="submission" date="2020-01" db="EMBL/GenBank/DDBJ databases">
        <title>Investigation of new actinobacteria for the biodesulphurisation of diesel fuel.</title>
        <authorList>
            <person name="Athi Narayanan S.M."/>
        </authorList>
    </citation>
    <scope>NUCLEOTIDE SEQUENCE [LARGE SCALE GENOMIC DNA]</scope>
    <source>
        <strain evidence="1 2">213E</strain>
    </source>
</reference>
<dbReference type="AlphaFoldDB" id="A0A7K3LLV7"/>
<accession>A0A7K3LLV7</accession>
<dbReference type="Proteomes" id="UP000466307">
    <property type="component" value="Unassembled WGS sequence"/>
</dbReference>
<name>A0A7K3LLV7_9ACTN</name>
<comment type="caution">
    <text evidence="1">The sequence shown here is derived from an EMBL/GenBank/DDBJ whole genome shotgun (WGS) entry which is preliminary data.</text>
</comment>
<organism evidence="1 2">
    <name type="scientific">Gordonia desulfuricans</name>
    <dbReference type="NCBI Taxonomy" id="89051"/>
    <lineage>
        <taxon>Bacteria</taxon>
        <taxon>Bacillati</taxon>
        <taxon>Actinomycetota</taxon>
        <taxon>Actinomycetes</taxon>
        <taxon>Mycobacteriales</taxon>
        <taxon>Gordoniaceae</taxon>
        <taxon>Gordonia</taxon>
    </lineage>
</organism>
<dbReference type="EMBL" id="JAADZU010000014">
    <property type="protein sequence ID" value="NDK89224.1"/>
    <property type="molecule type" value="Genomic_DNA"/>
</dbReference>
<evidence type="ECO:0000313" key="2">
    <source>
        <dbReference type="Proteomes" id="UP000466307"/>
    </source>
</evidence>